<reference evidence="2 3" key="1">
    <citation type="journal article" date="2014" name="Nat. Genet.">
        <title>Genome sequence of the hot pepper provides insights into the evolution of pungency in Capsicum species.</title>
        <authorList>
            <person name="Kim S."/>
            <person name="Park M."/>
            <person name="Yeom S.I."/>
            <person name="Kim Y.M."/>
            <person name="Lee J.M."/>
            <person name="Lee H.A."/>
            <person name="Seo E."/>
            <person name="Choi J."/>
            <person name="Cheong K."/>
            <person name="Kim K.T."/>
            <person name="Jung K."/>
            <person name="Lee G.W."/>
            <person name="Oh S.K."/>
            <person name="Bae C."/>
            <person name="Kim S.B."/>
            <person name="Lee H.Y."/>
            <person name="Kim S.Y."/>
            <person name="Kim M.S."/>
            <person name="Kang B.C."/>
            <person name="Jo Y.D."/>
            <person name="Yang H.B."/>
            <person name="Jeong H.J."/>
            <person name="Kang W.H."/>
            <person name="Kwon J.K."/>
            <person name="Shin C."/>
            <person name="Lim J.Y."/>
            <person name="Park J.H."/>
            <person name="Huh J.H."/>
            <person name="Kim J.S."/>
            <person name="Kim B.D."/>
            <person name="Cohen O."/>
            <person name="Paran I."/>
            <person name="Suh M.C."/>
            <person name="Lee S.B."/>
            <person name="Kim Y.K."/>
            <person name="Shin Y."/>
            <person name="Noh S.J."/>
            <person name="Park J."/>
            <person name="Seo Y.S."/>
            <person name="Kwon S.Y."/>
            <person name="Kim H.A."/>
            <person name="Park J.M."/>
            <person name="Kim H.J."/>
            <person name="Choi S.B."/>
            <person name="Bosland P.W."/>
            <person name="Reeves G."/>
            <person name="Jo S.H."/>
            <person name="Lee B.W."/>
            <person name="Cho H.T."/>
            <person name="Choi H.S."/>
            <person name="Lee M.S."/>
            <person name="Yu Y."/>
            <person name="Do Choi Y."/>
            <person name="Park B.S."/>
            <person name="van Deynze A."/>
            <person name="Ashrafi H."/>
            <person name="Hill T."/>
            <person name="Kim W.T."/>
            <person name="Pai H.S."/>
            <person name="Ahn H.K."/>
            <person name="Yeam I."/>
            <person name="Giovannoni J.J."/>
            <person name="Rose J.K."/>
            <person name="Sorensen I."/>
            <person name="Lee S.J."/>
            <person name="Kim R.W."/>
            <person name="Choi I.Y."/>
            <person name="Choi B.S."/>
            <person name="Lim J.S."/>
            <person name="Lee Y.H."/>
            <person name="Choi D."/>
        </authorList>
    </citation>
    <scope>NUCLEOTIDE SEQUENCE [LARGE SCALE GENOMIC DNA]</scope>
    <source>
        <strain evidence="3">cv. CM334</strain>
    </source>
</reference>
<feature type="transmembrane region" description="Helical" evidence="1">
    <location>
        <begin position="12"/>
        <end position="39"/>
    </location>
</feature>
<keyword evidence="1" id="KW-0472">Membrane</keyword>
<keyword evidence="3" id="KW-1185">Reference proteome</keyword>
<dbReference type="Gramene" id="PHT72373">
    <property type="protein sequence ID" value="PHT72373"/>
    <property type="gene ID" value="T459_23158"/>
</dbReference>
<protein>
    <submittedName>
        <fullName evidence="2">Uncharacterized protein</fullName>
    </submittedName>
</protein>
<organism evidence="2 3">
    <name type="scientific">Capsicum annuum</name>
    <name type="common">Capsicum pepper</name>
    <dbReference type="NCBI Taxonomy" id="4072"/>
    <lineage>
        <taxon>Eukaryota</taxon>
        <taxon>Viridiplantae</taxon>
        <taxon>Streptophyta</taxon>
        <taxon>Embryophyta</taxon>
        <taxon>Tracheophyta</taxon>
        <taxon>Spermatophyta</taxon>
        <taxon>Magnoliopsida</taxon>
        <taxon>eudicotyledons</taxon>
        <taxon>Gunneridae</taxon>
        <taxon>Pentapetalae</taxon>
        <taxon>asterids</taxon>
        <taxon>lamiids</taxon>
        <taxon>Solanales</taxon>
        <taxon>Solanaceae</taxon>
        <taxon>Solanoideae</taxon>
        <taxon>Capsiceae</taxon>
        <taxon>Capsicum</taxon>
    </lineage>
</organism>
<evidence type="ECO:0000313" key="2">
    <source>
        <dbReference type="EMBL" id="PHT72373.1"/>
    </source>
</evidence>
<comment type="caution">
    <text evidence="2">The sequence shown here is derived from an EMBL/GenBank/DDBJ whole genome shotgun (WGS) entry which is preliminary data.</text>
</comment>
<accession>A0A2G2YRK2</accession>
<keyword evidence="1" id="KW-0812">Transmembrane</keyword>
<dbReference type="EMBL" id="AYRZ02000009">
    <property type="protein sequence ID" value="PHT72373.1"/>
    <property type="molecule type" value="Genomic_DNA"/>
</dbReference>
<dbReference type="STRING" id="4072.A0A2G2YRK2"/>
<proteinExistence type="predicted"/>
<evidence type="ECO:0000313" key="3">
    <source>
        <dbReference type="Proteomes" id="UP000222542"/>
    </source>
</evidence>
<evidence type="ECO:0000256" key="1">
    <source>
        <dbReference type="SAM" id="Phobius"/>
    </source>
</evidence>
<keyword evidence="1" id="KW-1133">Transmembrane helix</keyword>
<dbReference type="Proteomes" id="UP000222542">
    <property type="component" value="Unassembled WGS sequence"/>
</dbReference>
<sequence>MLNMEEGEVWTFLLALIECTTSIFGLVNYAIVFVDGNLFKIQLLKTRKRLELLLEDLPCDHDPWDYYETSDQLLEPLLLCYDSLMKPDYSWIYQRNIDSRMGEAENEDADDES</sequence>
<dbReference type="Gene3D" id="1.20.1440.90">
    <property type="entry name" value="Phosphoenolpyruvate/pyruvate domain"/>
    <property type="match status" value="1"/>
</dbReference>
<gene>
    <name evidence="2" type="ORF">T459_23158</name>
</gene>
<name>A0A2G2YRK2_CAPAN</name>
<reference evidence="2 3" key="2">
    <citation type="journal article" date="2017" name="Genome Biol.">
        <title>New reference genome sequences of hot pepper reveal the massive evolution of plant disease-resistance genes by retroduplication.</title>
        <authorList>
            <person name="Kim S."/>
            <person name="Park J."/>
            <person name="Yeom S.I."/>
            <person name="Kim Y.M."/>
            <person name="Seo E."/>
            <person name="Kim K.T."/>
            <person name="Kim M.S."/>
            <person name="Lee J.M."/>
            <person name="Cheong K."/>
            <person name="Shin H.S."/>
            <person name="Kim S.B."/>
            <person name="Han K."/>
            <person name="Lee J."/>
            <person name="Park M."/>
            <person name="Lee H.A."/>
            <person name="Lee H.Y."/>
            <person name="Lee Y."/>
            <person name="Oh S."/>
            <person name="Lee J.H."/>
            <person name="Choi E."/>
            <person name="Choi E."/>
            <person name="Lee S.E."/>
            <person name="Jeon J."/>
            <person name="Kim H."/>
            <person name="Choi G."/>
            <person name="Song H."/>
            <person name="Lee J."/>
            <person name="Lee S.C."/>
            <person name="Kwon J.K."/>
            <person name="Lee H.Y."/>
            <person name="Koo N."/>
            <person name="Hong Y."/>
            <person name="Kim R.W."/>
            <person name="Kang W.H."/>
            <person name="Huh J.H."/>
            <person name="Kang B.C."/>
            <person name="Yang T.J."/>
            <person name="Lee Y.H."/>
            <person name="Bennetzen J.L."/>
            <person name="Choi D."/>
        </authorList>
    </citation>
    <scope>NUCLEOTIDE SEQUENCE [LARGE SCALE GENOMIC DNA]</scope>
    <source>
        <strain evidence="3">cv. CM334</strain>
    </source>
</reference>
<dbReference type="AlphaFoldDB" id="A0A2G2YRK2"/>